<evidence type="ECO:0000313" key="1">
    <source>
        <dbReference type="EMBL" id="KAK4310612.1"/>
    </source>
</evidence>
<dbReference type="AlphaFoldDB" id="A0AAE1PP87"/>
<comment type="caution">
    <text evidence="1">The sequence shown here is derived from an EMBL/GenBank/DDBJ whole genome shotgun (WGS) entry which is preliminary data.</text>
</comment>
<evidence type="ECO:0000313" key="2">
    <source>
        <dbReference type="Proteomes" id="UP001292094"/>
    </source>
</evidence>
<reference evidence="1" key="1">
    <citation type="submission" date="2023-11" db="EMBL/GenBank/DDBJ databases">
        <title>Genome assemblies of two species of porcelain crab, Petrolisthes cinctipes and Petrolisthes manimaculis (Anomura: Porcellanidae).</title>
        <authorList>
            <person name="Angst P."/>
        </authorList>
    </citation>
    <scope>NUCLEOTIDE SEQUENCE</scope>
    <source>
        <strain evidence="1">PB745_02</strain>
        <tissue evidence="1">Gill</tissue>
    </source>
</reference>
<name>A0AAE1PP87_9EUCA</name>
<accession>A0AAE1PP87</accession>
<gene>
    <name evidence="1" type="ORF">Pmani_017831</name>
</gene>
<proteinExistence type="predicted"/>
<keyword evidence="2" id="KW-1185">Reference proteome</keyword>
<protein>
    <submittedName>
        <fullName evidence="1">Uncharacterized protein</fullName>
    </submittedName>
</protein>
<dbReference type="Proteomes" id="UP001292094">
    <property type="component" value="Unassembled WGS sequence"/>
</dbReference>
<dbReference type="EMBL" id="JAWZYT010001617">
    <property type="protein sequence ID" value="KAK4310612.1"/>
    <property type="molecule type" value="Genomic_DNA"/>
</dbReference>
<organism evidence="1 2">
    <name type="scientific">Petrolisthes manimaculis</name>
    <dbReference type="NCBI Taxonomy" id="1843537"/>
    <lineage>
        <taxon>Eukaryota</taxon>
        <taxon>Metazoa</taxon>
        <taxon>Ecdysozoa</taxon>
        <taxon>Arthropoda</taxon>
        <taxon>Crustacea</taxon>
        <taxon>Multicrustacea</taxon>
        <taxon>Malacostraca</taxon>
        <taxon>Eumalacostraca</taxon>
        <taxon>Eucarida</taxon>
        <taxon>Decapoda</taxon>
        <taxon>Pleocyemata</taxon>
        <taxon>Anomura</taxon>
        <taxon>Galatheoidea</taxon>
        <taxon>Porcellanidae</taxon>
        <taxon>Petrolisthes</taxon>
    </lineage>
</organism>
<sequence>MNRLCWKECMNRPQHLFASSLRTTLGNKRFLTHVGTDDWMGPYSRGPVCTTKGRVRGKTLRTSTRTFATQWKNIGANCQKWENIEDLWLEQLGCCHYFRKWFECWIFLQQIVKSGRTLKICGWSSWAVVIISGAEFSSNMHLHTSFTKTKPSSQHKLLETMSNRGFLFAIPEVVAVGGS</sequence>